<gene>
    <name evidence="3" type="primary">PGAP2</name>
    <name evidence="3" type="ORF">Ciccas_000311</name>
</gene>
<dbReference type="InterPro" id="IPR019402">
    <property type="entry name" value="CWH43_N"/>
</dbReference>
<keyword evidence="1" id="KW-1133">Transmembrane helix</keyword>
<dbReference type="InterPro" id="IPR039545">
    <property type="entry name" value="PGAP2"/>
</dbReference>
<feature type="transmembrane region" description="Helical" evidence="1">
    <location>
        <begin position="72"/>
        <end position="93"/>
    </location>
</feature>
<feature type="transmembrane region" description="Helical" evidence="1">
    <location>
        <begin position="139"/>
        <end position="156"/>
    </location>
</feature>
<feature type="transmembrane region" description="Helical" evidence="1">
    <location>
        <begin position="105"/>
        <end position="127"/>
    </location>
</feature>
<keyword evidence="1" id="KW-0812">Transmembrane</keyword>
<evidence type="ECO:0000313" key="3">
    <source>
        <dbReference type="EMBL" id="KAL3320989.1"/>
    </source>
</evidence>
<sequence>MSEAMINENLYDFKLDLSNIALITVSLPLIALAKITTYSLSVHYLAITQVSWGVNNFIPTISAMTGIKPEVYIWRFAIGLHLFPRLMIAQLYYKAYQAMNPKINRLNAFIVFLNYLDVLSLVGTAFVSNSENPCLHERLFMIFLFSTLAYMICSVMRDRYLMQRGLLSEQVGPFHKLNFVLVHGFPSIQENLFDILCALCSWHNLVYHSTSYLSHSKRYAIHNYMAKQCLAFSWFALAELGFAFANMGFHMSASVDFADISIVLKQNKQLMLNSREKSD</sequence>
<dbReference type="Pfam" id="PF10277">
    <property type="entry name" value="Frag1"/>
    <property type="match status" value="1"/>
</dbReference>
<dbReference type="PANTHER" id="PTHR12892">
    <property type="entry name" value="FGF RECEPTOR ACTIVATING PROTEIN 1"/>
    <property type="match status" value="1"/>
</dbReference>
<dbReference type="AlphaFoldDB" id="A0ABD2QNC0"/>
<proteinExistence type="predicted"/>
<evidence type="ECO:0000313" key="4">
    <source>
        <dbReference type="Proteomes" id="UP001626550"/>
    </source>
</evidence>
<evidence type="ECO:0000259" key="2">
    <source>
        <dbReference type="Pfam" id="PF10277"/>
    </source>
</evidence>
<keyword evidence="4" id="KW-1185">Reference proteome</keyword>
<name>A0ABD2QNC0_9PLAT</name>
<reference evidence="3 4" key="1">
    <citation type="submission" date="2024-11" db="EMBL/GenBank/DDBJ databases">
        <title>Adaptive evolution of stress response genes in parasites aligns with host niche diversity.</title>
        <authorList>
            <person name="Hahn C."/>
            <person name="Resl P."/>
        </authorList>
    </citation>
    <scope>NUCLEOTIDE SEQUENCE [LARGE SCALE GENOMIC DNA]</scope>
    <source>
        <strain evidence="3">EGGRZ-B1_66</strain>
        <tissue evidence="3">Body</tissue>
    </source>
</reference>
<accession>A0ABD2QNC0</accession>
<dbReference type="EMBL" id="JBJKFK010000016">
    <property type="protein sequence ID" value="KAL3320989.1"/>
    <property type="molecule type" value="Genomic_DNA"/>
</dbReference>
<evidence type="ECO:0000256" key="1">
    <source>
        <dbReference type="SAM" id="Phobius"/>
    </source>
</evidence>
<keyword evidence="1" id="KW-0472">Membrane</keyword>
<protein>
    <submittedName>
        <fullName evidence="3">Post-GPI attachment to proteins factor 2</fullName>
    </submittedName>
</protein>
<dbReference type="Proteomes" id="UP001626550">
    <property type="component" value="Unassembled WGS sequence"/>
</dbReference>
<organism evidence="3 4">
    <name type="scientific">Cichlidogyrus casuarinus</name>
    <dbReference type="NCBI Taxonomy" id="1844966"/>
    <lineage>
        <taxon>Eukaryota</taxon>
        <taxon>Metazoa</taxon>
        <taxon>Spiralia</taxon>
        <taxon>Lophotrochozoa</taxon>
        <taxon>Platyhelminthes</taxon>
        <taxon>Monogenea</taxon>
        <taxon>Monopisthocotylea</taxon>
        <taxon>Dactylogyridea</taxon>
        <taxon>Ancyrocephalidae</taxon>
        <taxon>Cichlidogyrus</taxon>
    </lineage>
</organism>
<comment type="caution">
    <text evidence="3">The sequence shown here is derived from an EMBL/GenBank/DDBJ whole genome shotgun (WGS) entry which is preliminary data.</text>
</comment>
<feature type="transmembrane region" description="Helical" evidence="1">
    <location>
        <begin position="20"/>
        <end position="47"/>
    </location>
</feature>
<feature type="domain" description="CWH43-like N-terminal" evidence="2">
    <location>
        <begin position="22"/>
        <end position="259"/>
    </location>
</feature>
<dbReference type="PANTHER" id="PTHR12892:SF17">
    <property type="entry name" value="POST-GPI ATTACHMENT TO PROTEINS FACTOR 2-LIKE"/>
    <property type="match status" value="1"/>
</dbReference>